<proteinExistence type="predicted"/>
<evidence type="ECO:0000313" key="3">
    <source>
        <dbReference type="Proteomes" id="UP000031443"/>
    </source>
</evidence>
<dbReference type="EMBL" id="KB477522">
    <property type="protein sequence ID" value="EMP42216.1"/>
    <property type="molecule type" value="Genomic_DNA"/>
</dbReference>
<protein>
    <submittedName>
        <fullName evidence="2">Uncharacterized protein</fullName>
    </submittedName>
</protein>
<accession>M7BWJ9</accession>
<evidence type="ECO:0000313" key="2">
    <source>
        <dbReference type="EMBL" id="EMP42216.1"/>
    </source>
</evidence>
<keyword evidence="3" id="KW-1185">Reference proteome</keyword>
<organism evidence="2 3">
    <name type="scientific">Chelonia mydas</name>
    <name type="common">Green sea-turtle</name>
    <name type="synonym">Chelonia agassizi</name>
    <dbReference type="NCBI Taxonomy" id="8469"/>
    <lineage>
        <taxon>Eukaryota</taxon>
        <taxon>Metazoa</taxon>
        <taxon>Chordata</taxon>
        <taxon>Craniata</taxon>
        <taxon>Vertebrata</taxon>
        <taxon>Euteleostomi</taxon>
        <taxon>Archelosauria</taxon>
        <taxon>Testudinata</taxon>
        <taxon>Testudines</taxon>
        <taxon>Cryptodira</taxon>
        <taxon>Durocryptodira</taxon>
        <taxon>Americhelydia</taxon>
        <taxon>Chelonioidea</taxon>
        <taxon>Cheloniidae</taxon>
        <taxon>Chelonia</taxon>
    </lineage>
</organism>
<dbReference type="Proteomes" id="UP000031443">
    <property type="component" value="Unassembled WGS sequence"/>
</dbReference>
<dbReference type="AlphaFoldDB" id="M7BWJ9"/>
<sequence length="92" mass="10103">MFIMYQWKVIQKDLPVCPLKNIDHNFTMETLHFGTVLEGAQSTSTMDPGPRVAATVPSALVPQVAAPSPKWPPPALSGQAAQPKRPQPWARK</sequence>
<name>M7BWJ9_CHEMY</name>
<gene>
    <name evidence="2" type="ORF">UY3_00604</name>
</gene>
<evidence type="ECO:0000256" key="1">
    <source>
        <dbReference type="SAM" id="MobiDB-lite"/>
    </source>
</evidence>
<reference evidence="3" key="1">
    <citation type="journal article" date="2013" name="Nat. Genet.">
        <title>The draft genomes of soft-shell turtle and green sea turtle yield insights into the development and evolution of the turtle-specific body plan.</title>
        <authorList>
            <person name="Wang Z."/>
            <person name="Pascual-Anaya J."/>
            <person name="Zadissa A."/>
            <person name="Li W."/>
            <person name="Niimura Y."/>
            <person name="Huang Z."/>
            <person name="Li C."/>
            <person name="White S."/>
            <person name="Xiong Z."/>
            <person name="Fang D."/>
            <person name="Wang B."/>
            <person name="Ming Y."/>
            <person name="Chen Y."/>
            <person name="Zheng Y."/>
            <person name="Kuraku S."/>
            <person name="Pignatelli M."/>
            <person name="Herrero J."/>
            <person name="Beal K."/>
            <person name="Nozawa M."/>
            <person name="Li Q."/>
            <person name="Wang J."/>
            <person name="Zhang H."/>
            <person name="Yu L."/>
            <person name="Shigenobu S."/>
            <person name="Wang J."/>
            <person name="Liu J."/>
            <person name="Flicek P."/>
            <person name="Searle S."/>
            <person name="Wang J."/>
            <person name="Kuratani S."/>
            <person name="Yin Y."/>
            <person name="Aken B."/>
            <person name="Zhang G."/>
            <person name="Irie N."/>
        </authorList>
    </citation>
    <scope>NUCLEOTIDE SEQUENCE [LARGE SCALE GENOMIC DNA]</scope>
</reference>
<feature type="region of interest" description="Disordered" evidence="1">
    <location>
        <begin position="64"/>
        <end position="92"/>
    </location>
</feature>